<dbReference type="PANTHER" id="PTHR32060">
    <property type="entry name" value="TAIL-SPECIFIC PROTEASE"/>
    <property type="match status" value="1"/>
</dbReference>
<protein>
    <submittedName>
        <fullName evidence="3">Peptidase S41</fullName>
    </submittedName>
</protein>
<comment type="caution">
    <text evidence="3">The sequence shown here is derived from an EMBL/GenBank/DDBJ whole genome shotgun (WGS) entry which is preliminary data.</text>
</comment>
<evidence type="ECO:0000259" key="2">
    <source>
        <dbReference type="SMART" id="SM00245"/>
    </source>
</evidence>
<dbReference type="SMART" id="SM00245">
    <property type="entry name" value="TSPc"/>
    <property type="match status" value="1"/>
</dbReference>
<dbReference type="GO" id="GO:0006508">
    <property type="term" value="P:proteolysis"/>
    <property type="evidence" value="ECO:0007669"/>
    <property type="project" value="InterPro"/>
</dbReference>
<dbReference type="GO" id="GO:0008236">
    <property type="term" value="F:serine-type peptidase activity"/>
    <property type="evidence" value="ECO:0007669"/>
    <property type="project" value="InterPro"/>
</dbReference>
<sequence>MRAPIRAALLLCLFAGSAMPGQAQRDGLNQRVFDKAWSLVARRYWDPAMGGNDWNAIRDRYYPQAIAARDEKHLYAVINRMLDQLDDSHVYATSPSELRWSKEPPEERDMPPARSAARLDGGLLLLRFNQFDPGDDRWIRDEIRSMPGLRGVILDLRDNGGGRDDVLDRIAGLFSPRKALLIRLNGRRDIEETTRGAGPDAYQGPLAVIVGPDTASAAEILAFYLAESRRAYTVGERSAGSVTGGVDHDLPGGGRLTVAEYDIRTASGTRLEGNGFTPRYRVPTARKPTDQALAKAASLLRGAG</sequence>
<accession>A0A2A4FTF8</accession>
<name>A0A2A4FTF8_9SPHN</name>
<feature type="chain" id="PRO_5012336335" evidence="1">
    <location>
        <begin position="24"/>
        <end position="304"/>
    </location>
</feature>
<gene>
    <name evidence="3" type="ORF">COO09_17385</name>
</gene>
<organism evidence="3 4">
    <name type="scientific">Rhizorhabdus dicambivorans</name>
    <dbReference type="NCBI Taxonomy" id="1850238"/>
    <lineage>
        <taxon>Bacteria</taxon>
        <taxon>Pseudomonadati</taxon>
        <taxon>Pseudomonadota</taxon>
        <taxon>Alphaproteobacteria</taxon>
        <taxon>Sphingomonadales</taxon>
        <taxon>Sphingomonadaceae</taxon>
        <taxon>Rhizorhabdus</taxon>
    </lineage>
</organism>
<dbReference type="OrthoDB" id="9758793at2"/>
<dbReference type="GO" id="GO:0030288">
    <property type="term" value="C:outer membrane-bounded periplasmic space"/>
    <property type="evidence" value="ECO:0007669"/>
    <property type="project" value="TreeGrafter"/>
</dbReference>
<dbReference type="EMBL" id="NWUF01000020">
    <property type="protein sequence ID" value="PCE40972.1"/>
    <property type="molecule type" value="Genomic_DNA"/>
</dbReference>
<dbReference type="InterPro" id="IPR005151">
    <property type="entry name" value="Tail-specific_protease"/>
</dbReference>
<evidence type="ECO:0000256" key="1">
    <source>
        <dbReference type="SAM" id="SignalP"/>
    </source>
</evidence>
<dbReference type="GO" id="GO:0007165">
    <property type="term" value="P:signal transduction"/>
    <property type="evidence" value="ECO:0007669"/>
    <property type="project" value="TreeGrafter"/>
</dbReference>
<evidence type="ECO:0000313" key="3">
    <source>
        <dbReference type="EMBL" id="PCE40972.1"/>
    </source>
</evidence>
<dbReference type="InterPro" id="IPR028204">
    <property type="entry name" value="Tricorn_C1"/>
</dbReference>
<dbReference type="Pfam" id="PF03572">
    <property type="entry name" value="Peptidase_S41"/>
    <property type="match status" value="1"/>
</dbReference>
<feature type="signal peptide" evidence="1">
    <location>
        <begin position="1"/>
        <end position="23"/>
    </location>
</feature>
<dbReference type="Gene3D" id="3.30.750.44">
    <property type="match status" value="1"/>
</dbReference>
<proteinExistence type="predicted"/>
<keyword evidence="4" id="KW-1185">Reference proteome</keyword>
<dbReference type="Gene3D" id="3.90.226.10">
    <property type="entry name" value="2-enoyl-CoA Hydratase, Chain A, domain 1"/>
    <property type="match status" value="1"/>
</dbReference>
<evidence type="ECO:0000313" key="4">
    <source>
        <dbReference type="Proteomes" id="UP000218934"/>
    </source>
</evidence>
<dbReference type="AlphaFoldDB" id="A0A2A4FTF8"/>
<reference evidence="3 4" key="1">
    <citation type="submission" date="2017-09" db="EMBL/GenBank/DDBJ databases">
        <title>The Catabolism of 3,6-Dichlorosalicylic acid is Initiated by the Cytochrome P450 Monooxygenase DsmABC in Rhizorhabdus dicambivorans Ndbn-20.</title>
        <authorList>
            <person name="Na L."/>
        </authorList>
    </citation>
    <scope>NUCLEOTIDE SEQUENCE [LARGE SCALE GENOMIC DNA]</scope>
    <source>
        <strain evidence="3 4">Ndbn-20m</strain>
    </source>
</reference>
<dbReference type="Pfam" id="PF14684">
    <property type="entry name" value="Tricorn_C1"/>
    <property type="match status" value="1"/>
</dbReference>
<dbReference type="PANTHER" id="PTHR32060:SF30">
    <property type="entry name" value="CARBOXY-TERMINAL PROCESSING PROTEASE CTPA"/>
    <property type="match status" value="1"/>
</dbReference>
<dbReference type="RefSeq" id="WP_066969434.1">
    <property type="nucleotide sequence ID" value="NZ_CP023449.1"/>
</dbReference>
<dbReference type="KEGG" id="rdi:CMV14_15475"/>
<feature type="domain" description="Tail specific protease" evidence="2">
    <location>
        <begin position="103"/>
        <end position="283"/>
    </location>
</feature>
<dbReference type="CDD" id="cd07562">
    <property type="entry name" value="Peptidase_S41_TRI"/>
    <property type="match status" value="1"/>
</dbReference>
<dbReference type="Proteomes" id="UP000218934">
    <property type="component" value="Unassembled WGS sequence"/>
</dbReference>
<dbReference type="GO" id="GO:0004175">
    <property type="term" value="F:endopeptidase activity"/>
    <property type="evidence" value="ECO:0007669"/>
    <property type="project" value="TreeGrafter"/>
</dbReference>
<dbReference type="SUPFAM" id="SSF52096">
    <property type="entry name" value="ClpP/crotonase"/>
    <property type="match status" value="1"/>
</dbReference>
<keyword evidence="1" id="KW-0732">Signal</keyword>
<dbReference type="InterPro" id="IPR029045">
    <property type="entry name" value="ClpP/crotonase-like_dom_sf"/>
</dbReference>